<accession>A0A132EFH1</accession>
<proteinExistence type="predicted"/>
<gene>
    <name evidence="2" type="ORF">WT56_17555</name>
</gene>
<reference evidence="2 3" key="1">
    <citation type="submission" date="2015-11" db="EMBL/GenBank/DDBJ databases">
        <title>Expanding the genomic diversity of Burkholderia species for the development of highly accurate diagnostics.</title>
        <authorList>
            <person name="Sahl J."/>
            <person name="Keim P."/>
            <person name="Wagner D."/>
        </authorList>
    </citation>
    <scope>NUCLEOTIDE SEQUENCE [LARGE SCALE GENOMIC DNA]</scope>
    <source>
        <strain evidence="2 3">MSMB368WGS</strain>
    </source>
</reference>
<evidence type="ECO:0000313" key="3">
    <source>
        <dbReference type="Proteomes" id="UP000062912"/>
    </source>
</evidence>
<organism evidence="2 3">
    <name type="scientific">Burkholderia pseudomultivorans</name>
    <dbReference type="NCBI Taxonomy" id="1207504"/>
    <lineage>
        <taxon>Bacteria</taxon>
        <taxon>Pseudomonadati</taxon>
        <taxon>Pseudomonadota</taxon>
        <taxon>Betaproteobacteria</taxon>
        <taxon>Burkholderiales</taxon>
        <taxon>Burkholderiaceae</taxon>
        <taxon>Burkholderia</taxon>
        <taxon>Burkholderia cepacia complex</taxon>
    </lineage>
</organism>
<feature type="domain" description="Carrier" evidence="1">
    <location>
        <begin position="1"/>
        <end position="79"/>
    </location>
</feature>
<name>A0A132EFH1_9BURK</name>
<dbReference type="EMBL" id="LPJR01000031">
    <property type="protein sequence ID" value="KWF29314.1"/>
    <property type="molecule type" value="Genomic_DNA"/>
</dbReference>
<evidence type="ECO:0000259" key="1">
    <source>
        <dbReference type="PROSITE" id="PS50075"/>
    </source>
</evidence>
<comment type="caution">
    <text evidence="2">The sequence shown here is derived from an EMBL/GenBank/DDBJ whole genome shotgun (WGS) entry which is preliminary data.</text>
</comment>
<dbReference type="OrthoDB" id="5326335at2"/>
<protein>
    <submittedName>
        <fullName evidence="2">Acyl carrier protein</fullName>
    </submittedName>
</protein>
<dbReference type="SUPFAM" id="SSF47336">
    <property type="entry name" value="ACP-like"/>
    <property type="match status" value="1"/>
</dbReference>
<dbReference type="AlphaFoldDB" id="A0A132EFH1"/>
<dbReference type="PROSITE" id="PS50075">
    <property type="entry name" value="CARRIER"/>
    <property type="match status" value="1"/>
</dbReference>
<dbReference type="Proteomes" id="UP000062912">
    <property type="component" value="Unassembled WGS sequence"/>
</dbReference>
<sequence>MIHSEIYAKLTTVFQDVFEDDDLVPTAETTAADVDGWDSLAHVRLILTVQKAFGIKFSASDIAGMKNVGDLVHLIESHG</sequence>
<dbReference type="InterPro" id="IPR009081">
    <property type="entry name" value="PP-bd_ACP"/>
</dbReference>
<dbReference type="InterPro" id="IPR036736">
    <property type="entry name" value="ACP-like_sf"/>
</dbReference>
<dbReference type="Gene3D" id="1.10.1200.10">
    <property type="entry name" value="ACP-like"/>
    <property type="match status" value="1"/>
</dbReference>
<dbReference type="Pfam" id="PF00550">
    <property type="entry name" value="PP-binding"/>
    <property type="match status" value="1"/>
</dbReference>
<dbReference type="RefSeq" id="WP_060242429.1">
    <property type="nucleotide sequence ID" value="NZ_LPJR01000031.1"/>
</dbReference>
<evidence type="ECO:0000313" key="2">
    <source>
        <dbReference type="EMBL" id="KWF29314.1"/>
    </source>
</evidence>